<proteinExistence type="predicted"/>
<keyword evidence="2" id="KW-1185">Reference proteome</keyword>
<evidence type="ECO:0000313" key="1">
    <source>
        <dbReference type="EMBL" id="MCI69506.1"/>
    </source>
</evidence>
<feature type="non-terminal residue" evidence="1">
    <location>
        <position position="1"/>
    </location>
</feature>
<sequence length="30" mass="3239">LLQYAISGAYNMQGGQMDSTYANDRGRGIS</sequence>
<organism evidence="1 2">
    <name type="scientific">Trifolium medium</name>
    <dbReference type="NCBI Taxonomy" id="97028"/>
    <lineage>
        <taxon>Eukaryota</taxon>
        <taxon>Viridiplantae</taxon>
        <taxon>Streptophyta</taxon>
        <taxon>Embryophyta</taxon>
        <taxon>Tracheophyta</taxon>
        <taxon>Spermatophyta</taxon>
        <taxon>Magnoliopsida</taxon>
        <taxon>eudicotyledons</taxon>
        <taxon>Gunneridae</taxon>
        <taxon>Pentapetalae</taxon>
        <taxon>rosids</taxon>
        <taxon>fabids</taxon>
        <taxon>Fabales</taxon>
        <taxon>Fabaceae</taxon>
        <taxon>Papilionoideae</taxon>
        <taxon>50 kb inversion clade</taxon>
        <taxon>NPAAA clade</taxon>
        <taxon>Hologalegina</taxon>
        <taxon>IRL clade</taxon>
        <taxon>Trifolieae</taxon>
        <taxon>Trifolium</taxon>
    </lineage>
</organism>
<protein>
    <submittedName>
        <fullName evidence="1">Uncharacterized protein</fullName>
    </submittedName>
</protein>
<dbReference type="Proteomes" id="UP000265520">
    <property type="component" value="Unassembled WGS sequence"/>
</dbReference>
<comment type="caution">
    <text evidence="1">The sequence shown here is derived from an EMBL/GenBank/DDBJ whole genome shotgun (WGS) entry which is preliminary data.</text>
</comment>
<evidence type="ECO:0000313" key="2">
    <source>
        <dbReference type="Proteomes" id="UP000265520"/>
    </source>
</evidence>
<name>A0A392UAT4_9FABA</name>
<accession>A0A392UAT4</accession>
<dbReference type="EMBL" id="LXQA010757478">
    <property type="protein sequence ID" value="MCI69506.1"/>
    <property type="molecule type" value="Genomic_DNA"/>
</dbReference>
<dbReference type="AlphaFoldDB" id="A0A392UAT4"/>
<reference evidence="1 2" key="1">
    <citation type="journal article" date="2018" name="Front. Plant Sci.">
        <title>Red Clover (Trifolium pratense) and Zigzag Clover (T. medium) - A Picture of Genomic Similarities and Differences.</title>
        <authorList>
            <person name="Dluhosova J."/>
            <person name="Istvanek J."/>
            <person name="Nedelnik J."/>
            <person name="Repkova J."/>
        </authorList>
    </citation>
    <scope>NUCLEOTIDE SEQUENCE [LARGE SCALE GENOMIC DNA]</scope>
    <source>
        <strain evidence="2">cv. 10/8</strain>
        <tissue evidence="1">Leaf</tissue>
    </source>
</reference>